<evidence type="ECO:0000313" key="4">
    <source>
        <dbReference type="EMBL" id="MDR7297942.1"/>
    </source>
</evidence>
<name>A0ABU1ZBE7_9BURK</name>
<comment type="caution">
    <text evidence="4">The sequence shown here is derived from an EMBL/GenBank/DDBJ whole genome shotgun (WGS) entry which is preliminary data.</text>
</comment>
<sequence>MRTTTAFAAALLLAACATLTSAPTTPPAFPGAEGEGAISLGGRGGRAIYVTTLADSGPGSLRAAVEASGPRTVLFAVSGTIALAKPLHITEGRITIAGQTAPGDGITLRNHALFIEADDVIVRFIRSRMGDEAGADDDAIGVGSGQRVILDHVSASWSTDESLSVSVARADLGRPAYQHVTVQWSLIAESLNCNAPKKGACHGFGSLLRGAHGTRLSMHHNLWAHHQDRMPRPGNYLKPEADPMGGFYDFRANVFYNWGTERAGYNLDRGGERASYNFVGNVYLPGPSSKGRFALEESNPGARAFFAGNTMDGLLPADPWALVRAHAQHLPGGLPEGYKLAAPLPFAHVSVGAPDQTLARVLAGAGASLVRDAVDLRAIDDVRLRRGKLINSQAEVGGWPALKTLPAPLDSDGDGMPDDWEAAHGLNANDPSDAARVDPTTGYTQLERYLNGLVAHLM</sequence>
<keyword evidence="1" id="KW-0479">Metal-binding</keyword>
<dbReference type="RefSeq" id="WP_310346692.1">
    <property type="nucleotide sequence ID" value="NZ_JAVDXQ010000004.1"/>
</dbReference>
<dbReference type="InterPro" id="IPR011050">
    <property type="entry name" value="Pectin_lyase_fold/virulence"/>
</dbReference>
<dbReference type="SUPFAM" id="SSF51126">
    <property type="entry name" value="Pectin lyase-like"/>
    <property type="match status" value="1"/>
</dbReference>
<gene>
    <name evidence="4" type="ORF">J2X16_003291</name>
</gene>
<dbReference type="PANTHER" id="PTHR42970">
    <property type="entry name" value="PECTATE LYASE C-RELATED"/>
    <property type="match status" value="1"/>
</dbReference>
<dbReference type="InterPro" id="IPR012334">
    <property type="entry name" value="Pectin_lyas_fold"/>
</dbReference>
<protein>
    <recommendedName>
        <fullName evidence="6">Pectate lyase</fullName>
    </recommendedName>
</protein>
<accession>A0ABU1ZBE7</accession>
<evidence type="ECO:0000256" key="2">
    <source>
        <dbReference type="ARBA" id="ARBA00023180"/>
    </source>
</evidence>
<evidence type="ECO:0000256" key="3">
    <source>
        <dbReference type="SAM" id="SignalP"/>
    </source>
</evidence>
<evidence type="ECO:0008006" key="6">
    <source>
        <dbReference type="Google" id="ProtNLM"/>
    </source>
</evidence>
<evidence type="ECO:0000256" key="1">
    <source>
        <dbReference type="ARBA" id="ARBA00022723"/>
    </source>
</evidence>
<feature type="signal peptide" evidence="3">
    <location>
        <begin position="1"/>
        <end position="22"/>
    </location>
</feature>
<dbReference type="PROSITE" id="PS51257">
    <property type="entry name" value="PROKAR_LIPOPROTEIN"/>
    <property type="match status" value="1"/>
</dbReference>
<dbReference type="Proteomes" id="UP001180536">
    <property type="component" value="Unassembled WGS sequence"/>
</dbReference>
<feature type="chain" id="PRO_5045331453" description="Pectate lyase" evidence="3">
    <location>
        <begin position="23"/>
        <end position="458"/>
    </location>
</feature>
<dbReference type="EMBL" id="JAVDXQ010000004">
    <property type="protein sequence ID" value="MDR7297942.1"/>
    <property type="molecule type" value="Genomic_DNA"/>
</dbReference>
<keyword evidence="5" id="KW-1185">Reference proteome</keyword>
<reference evidence="4 5" key="1">
    <citation type="submission" date="2023-07" db="EMBL/GenBank/DDBJ databases">
        <title>Sorghum-associated microbial communities from plants grown in Nebraska, USA.</title>
        <authorList>
            <person name="Schachtman D."/>
        </authorList>
    </citation>
    <scope>NUCLEOTIDE SEQUENCE [LARGE SCALE GENOMIC DNA]</scope>
    <source>
        <strain evidence="4 5">BE310</strain>
    </source>
</reference>
<dbReference type="InterPro" id="IPR052063">
    <property type="entry name" value="Polysaccharide_Lyase_1"/>
</dbReference>
<organism evidence="4 5">
    <name type="scientific">Pelomonas aquatica</name>
    <dbReference type="NCBI Taxonomy" id="431058"/>
    <lineage>
        <taxon>Bacteria</taxon>
        <taxon>Pseudomonadati</taxon>
        <taxon>Pseudomonadota</taxon>
        <taxon>Betaproteobacteria</taxon>
        <taxon>Burkholderiales</taxon>
        <taxon>Sphaerotilaceae</taxon>
        <taxon>Roseateles</taxon>
    </lineage>
</organism>
<keyword evidence="3" id="KW-0732">Signal</keyword>
<proteinExistence type="predicted"/>
<evidence type="ECO:0000313" key="5">
    <source>
        <dbReference type="Proteomes" id="UP001180536"/>
    </source>
</evidence>
<dbReference type="PANTHER" id="PTHR42970:SF1">
    <property type="entry name" value="PECTATE LYASE C-RELATED"/>
    <property type="match status" value="1"/>
</dbReference>
<keyword evidence="2" id="KW-0325">Glycoprotein</keyword>
<dbReference type="Gene3D" id="2.160.20.10">
    <property type="entry name" value="Single-stranded right-handed beta-helix, Pectin lyase-like"/>
    <property type="match status" value="1"/>
</dbReference>